<keyword evidence="3" id="KW-1185">Reference proteome</keyword>
<evidence type="ECO:0000313" key="3">
    <source>
        <dbReference type="Proteomes" id="UP001470230"/>
    </source>
</evidence>
<evidence type="ECO:0008006" key="4">
    <source>
        <dbReference type="Google" id="ProtNLM"/>
    </source>
</evidence>
<name>A0ABR2K1C2_9EUKA</name>
<organism evidence="2 3">
    <name type="scientific">Tritrichomonas musculus</name>
    <dbReference type="NCBI Taxonomy" id="1915356"/>
    <lineage>
        <taxon>Eukaryota</taxon>
        <taxon>Metamonada</taxon>
        <taxon>Parabasalia</taxon>
        <taxon>Tritrichomonadida</taxon>
        <taxon>Tritrichomonadidae</taxon>
        <taxon>Tritrichomonas</taxon>
    </lineage>
</organism>
<proteinExistence type="predicted"/>
<protein>
    <recommendedName>
        <fullName evidence="4">Ubiquitin-like domain-containing protein</fullName>
    </recommendedName>
</protein>
<dbReference type="Proteomes" id="UP001470230">
    <property type="component" value="Unassembled WGS sequence"/>
</dbReference>
<accession>A0ABR2K1C2</accession>
<feature type="region of interest" description="Disordered" evidence="1">
    <location>
        <begin position="68"/>
        <end position="97"/>
    </location>
</feature>
<reference evidence="2 3" key="1">
    <citation type="submission" date="2024-04" db="EMBL/GenBank/DDBJ databases">
        <title>Tritrichomonas musculus Genome.</title>
        <authorList>
            <person name="Alves-Ferreira E."/>
            <person name="Grigg M."/>
            <person name="Lorenzi H."/>
            <person name="Galac M."/>
        </authorList>
    </citation>
    <scope>NUCLEOTIDE SEQUENCE [LARGE SCALE GENOMIC DNA]</scope>
    <source>
        <strain evidence="2 3">EAF2021</strain>
    </source>
</reference>
<evidence type="ECO:0000313" key="2">
    <source>
        <dbReference type="EMBL" id="KAK8884683.1"/>
    </source>
</evidence>
<evidence type="ECO:0000256" key="1">
    <source>
        <dbReference type="SAM" id="MobiDB-lite"/>
    </source>
</evidence>
<dbReference type="EMBL" id="JAPFFF010000008">
    <property type="protein sequence ID" value="KAK8884683.1"/>
    <property type="molecule type" value="Genomic_DNA"/>
</dbReference>
<sequence>MWVIFFDGPEGSGCKKFALELSGEETLADISRVLSKSYNYSSKINFTFNGKHLTDTTIQIKTLCPNGAIGDDNSDSPSNLIQLKMGPDRNDQMHAGPTGEVYKVLDISIGRHFKEDDKLSPSQRQSSSRH</sequence>
<gene>
    <name evidence="2" type="ORF">M9Y10_043802</name>
</gene>
<comment type="caution">
    <text evidence="2">The sequence shown here is derived from an EMBL/GenBank/DDBJ whole genome shotgun (WGS) entry which is preliminary data.</text>
</comment>